<evidence type="ECO:0008006" key="5">
    <source>
        <dbReference type="Google" id="ProtNLM"/>
    </source>
</evidence>
<feature type="region of interest" description="Disordered" evidence="1">
    <location>
        <begin position="104"/>
        <end position="129"/>
    </location>
</feature>
<organism evidence="3 4">
    <name type="scientific">Candidatus Nanosyncoccus nanoralicus</name>
    <dbReference type="NCBI Taxonomy" id="2171996"/>
    <lineage>
        <taxon>Bacteria</taxon>
        <taxon>Candidatus Saccharimonadota</taxon>
        <taxon>Candidatus Nanosyncoccalia</taxon>
        <taxon>Candidatus Nanosyncoccales</taxon>
        <taxon>Candidatus Nanosyncoccaceae</taxon>
        <taxon>Candidatus Nanosyncoccus</taxon>
    </lineage>
</organism>
<proteinExistence type="predicted"/>
<reference evidence="3 4" key="1">
    <citation type="journal article" date="2018" name="bioRxiv">
        <title>Evidence of independent acquisition and adaption of ultra-small bacteria to human hosts across the highly diverse yet reduced genomes of the phylum Saccharibacteria.</title>
        <authorList>
            <person name="McLean J.S."/>
            <person name="Bor B."/>
            <person name="To T.T."/>
            <person name="Liu Q."/>
            <person name="Kearns K.A."/>
            <person name="Solden L.M."/>
            <person name="Wrighton K.C."/>
            <person name="He X."/>
            <person name="Shi W."/>
        </authorList>
    </citation>
    <scope>NUCLEOTIDE SEQUENCE [LARGE SCALE GENOMIC DNA]</scope>
    <source>
        <strain evidence="3 4">TM7_KMM_G3_1_HOT_351</strain>
    </source>
</reference>
<name>A0ABY0FLK9_9BACT</name>
<evidence type="ECO:0000313" key="3">
    <source>
        <dbReference type="EMBL" id="RYC73546.1"/>
    </source>
</evidence>
<keyword evidence="2" id="KW-0812">Transmembrane</keyword>
<sequence>MNLAEWILVMFLSVALLIFLIVGIVFLVKFTSLLSEIEIMVQTGQSIFDKADDVADNIKDLTSVGPLAKGFVTEYIGRKLFNLLKIDRKPKKSYFDEFEEEDITRQSARRAATKATKTPIKSVKPKAKN</sequence>
<dbReference type="EMBL" id="PRLL01000009">
    <property type="protein sequence ID" value="RYC73546.1"/>
    <property type="molecule type" value="Genomic_DNA"/>
</dbReference>
<comment type="caution">
    <text evidence="3">The sequence shown here is derived from an EMBL/GenBank/DDBJ whole genome shotgun (WGS) entry which is preliminary data.</text>
</comment>
<dbReference type="Proteomes" id="UP001191004">
    <property type="component" value="Unassembled WGS sequence"/>
</dbReference>
<keyword evidence="2" id="KW-1133">Transmembrane helix</keyword>
<feature type="transmembrane region" description="Helical" evidence="2">
    <location>
        <begin position="6"/>
        <end position="28"/>
    </location>
</feature>
<accession>A0ABY0FLK9</accession>
<evidence type="ECO:0000256" key="1">
    <source>
        <dbReference type="SAM" id="MobiDB-lite"/>
    </source>
</evidence>
<reference evidence="3 4" key="2">
    <citation type="journal article" date="2020" name="Cell Rep.">
        <title>Acquisition and Adaptation of Ultra-small Parasitic Reduced Genome Bacteria to Mammalian Hosts.</title>
        <authorList>
            <person name="McLean J.S."/>
            <person name="Bor B."/>
            <person name="Kerns K.A."/>
            <person name="Liu Q."/>
            <person name="To T.T."/>
            <person name="Solden L."/>
            <person name="Hendrickson E.L."/>
            <person name="Wrighton K."/>
            <person name="Shi W."/>
            <person name="He X."/>
        </authorList>
    </citation>
    <scope>NUCLEOTIDE SEQUENCE [LARGE SCALE GENOMIC DNA]</scope>
    <source>
        <strain evidence="3 4">TM7_KMM_G3_1_HOT_351</strain>
    </source>
</reference>
<keyword evidence="4" id="KW-1185">Reference proteome</keyword>
<keyword evidence="2" id="KW-0472">Membrane</keyword>
<protein>
    <recommendedName>
        <fullName evidence="5">DUF948 domain-containing protein</fullName>
    </recommendedName>
</protein>
<evidence type="ECO:0000256" key="2">
    <source>
        <dbReference type="SAM" id="Phobius"/>
    </source>
</evidence>
<gene>
    <name evidence="3" type="ORF">G3KMM_00351</name>
</gene>
<evidence type="ECO:0000313" key="4">
    <source>
        <dbReference type="Proteomes" id="UP001191004"/>
    </source>
</evidence>